<evidence type="ECO:0000256" key="3">
    <source>
        <dbReference type="ARBA" id="ARBA00023015"/>
    </source>
</evidence>
<dbReference type="InterPro" id="IPR002197">
    <property type="entry name" value="HTH_Fis"/>
</dbReference>
<dbReference type="Gene3D" id="1.10.8.60">
    <property type="match status" value="1"/>
</dbReference>
<dbReference type="PROSITE" id="PS00676">
    <property type="entry name" value="SIGMA54_INTERACT_2"/>
    <property type="match status" value="1"/>
</dbReference>
<dbReference type="InterPro" id="IPR025943">
    <property type="entry name" value="Sigma_54_int_dom_ATP-bd_2"/>
</dbReference>
<evidence type="ECO:0000313" key="9">
    <source>
        <dbReference type="EMBL" id="PZW43925.1"/>
    </source>
</evidence>
<name>A0A2W7IFN0_9FLAO</name>
<dbReference type="RefSeq" id="WP_245924705.1">
    <property type="nucleotide sequence ID" value="NZ_QKYV01000001.1"/>
</dbReference>
<dbReference type="InterPro" id="IPR001789">
    <property type="entry name" value="Sig_transdc_resp-reg_receiver"/>
</dbReference>
<dbReference type="InterPro" id="IPR003593">
    <property type="entry name" value="AAA+_ATPase"/>
</dbReference>
<protein>
    <submittedName>
        <fullName evidence="9">Two-component system response regulator HydG</fullName>
    </submittedName>
</protein>
<dbReference type="AlphaFoldDB" id="A0A2W7IFN0"/>
<keyword evidence="5" id="KW-0804">Transcription</keyword>
<reference evidence="9 10" key="1">
    <citation type="submission" date="2018-06" db="EMBL/GenBank/DDBJ databases">
        <title>Genomic Encyclopedia of Archaeal and Bacterial Type Strains, Phase II (KMG-II): from individual species to whole genera.</title>
        <authorList>
            <person name="Goeker M."/>
        </authorList>
    </citation>
    <scope>NUCLEOTIDE SEQUENCE [LARGE SCALE GENOMIC DNA]</scope>
    <source>
        <strain evidence="9 10">DSM 15361</strain>
    </source>
</reference>
<keyword evidence="3" id="KW-0805">Transcription regulation</keyword>
<dbReference type="GO" id="GO:0006355">
    <property type="term" value="P:regulation of DNA-templated transcription"/>
    <property type="evidence" value="ECO:0007669"/>
    <property type="project" value="InterPro"/>
</dbReference>
<comment type="caution">
    <text evidence="9">The sequence shown here is derived from an EMBL/GenBank/DDBJ whole genome shotgun (WGS) entry which is preliminary data.</text>
</comment>
<dbReference type="PRINTS" id="PR01590">
    <property type="entry name" value="HTHFIS"/>
</dbReference>
<dbReference type="Proteomes" id="UP000249542">
    <property type="component" value="Unassembled WGS sequence"/>
</dbReference>
<dbReference type="PROSITE" id="PS00688">
    <property type="entry name" value="SIGMA54_INTERACT_3"/>
    <property type="match status" value="1"/>
</dbReference>
<gene>
    <name evidence="9" type="ORF">LX95_00254</name>
</gene>
<dbReference type="Pfam" id="PF02954">
    <property type="entry name" value="HTH_8"/>
    <property type="match status" value="1"/>
</dbReference>
<dbReference type="InterPro" id="IPR009057">
    <property type="entry name" value="Homeodomain-like_sf"/>
</dbReference>
<dbReference type="EMBL" id="QKYV01000001">
    <property type="protein sequence ID" value="PZW43925.1"/>
    <property type="molecule type" value="Genomic_DNA"/>
</dbReference>
<proteinExistence type="predicted"/>
<dbReference type="GO" id="GO:0005524">
    <property type="term" value="F:ATP binding"/>
    <property type="evidence" value="ECO:0007669"/>
    <property type="project" value="UniProtKB-KW"/>
</dbReference>
<dbReference type="PROSITE" id="PS50045">
    <property type="entry name" value="SIGMA54_INTERACT_4"/>
    <property type="match status" value="1"/>
</dbReference>
<dbReference type="PANTHER" id="PTHR32071:SF81">
    <property type="entry name" value="PROPIONATE CATABOLISM OPERON REGULATORY PROTEIN"/>
    <property type="match status" value="1"/>
</dbReference>
<keyword evidence="10" id="KW-1185">Reference proteome</keyword>
<evidence type="ECO:0000259" key="7">
    <source>
        <dbReference type="PROSITE" id="PS50045"/>
    </source>
</evidence>
<dbReference type="SUPFAM" id="SSF52540">
    <property type="entry name" value="P-loop containing nucleoside triphosphate hydrolases"/>
    <property type="match status" value="1"/>
</dbReference>
<sequence length="472" mass="53069">MINLSVTTKLINKFVKNTFVHHILIVEDDLAFCKMLETFLKKKGYQVTTSSSSEEAIKKINSESFQVILADVRLPEKEGTILLETVKELQLTTKVILMTGYAEVSKAVEVMKMGAFDYISKPINPEQMLDLIQKAVGSLSENASLKSIEDQEKPVPETKEELEVNSSYVAGVSDASKKLNDYIKLVGPTDMSVLIIGESGTGKEYVAKNIHEKSRRKDEVFIAVDCGAIPKEIASSEFFGHVKGSFTGAINDKIGHFEAANNGTLFLDEIGNLSYDLQVQLLRALQERKIKPVGSSKEIEVDIRVIAATNEDLKKAVELGDFRQDLYHRLNEFSIQVPALKHRKEDLLLFANYFLDKANRQLQKESVGFSEEALEALKNYDWPGNLRELQNSVKRSVLLSDTKVIEKKDLPENIVNHTSTTTSYKLFKNQNEEQLILDALEEAGGNKSKAARILDVDRKTLYNKLKQYNIKL</sequence>
<dbReference type="GO" id="GO:0043565">
    <property type="term" value="F:sequence-specific DNA binding"/>
    <property type="evidence" value="ECO:0007669"/>
    <property type="project" value="InterPro"/>
</dbReference>
<dbReference type="InterPro" id="IPR058031">
    <property type="entry name" value="AAA_lid_NorR"/>
</dbReference>
<dbReference type="SUPFAM" id="SSF52172">
    <property type="entry name" value="CheY-like"/>
    <property type="match status" value="1"/>
</dbReference>
<dbReference type="CDD" id="cd00009">
    <property type="entry name" value="AAA"/>
    <property type="match status" value="1"/>
</dbReference>
<dbReference type="Pfam" id="PF25601">
    <property type="entry name" value="AAA_lid_14"/>
    <property type="match status" value="1"/>
</dbReference>
<evidence type="ECO:0000256" key="4">
    <source>
        <dbReference type="ARBA" id="ARBA00023125"/>
    </source>
</evidence>
<dbReference type="GO" id="GO:0000160">
    <property type="term" value="P:phosphorelay signal transduction system"/>
    <property type="evidence" value="ECO:0007669"/>
    <property type="project" value="InterPro"/>
</dbReference>
<dbReference type="SUPFAM" id="SSF46689">
    <property type="entry name" value="Homeodomain-like"/>
    <property type="match status" value="1"/>
</dbReference>
<dbReference type="InterPro" id="IPR002078">
    <property type="entry name" value="Sigma_54_int"/>
</dbReference>
<evidence type="ECO:0000256" key="6">
    <source>
        <dbReference type="PROSITE-ProRule" id="PRU00169"/>
    </source>
</evidence>
<keyword evidence="6" id="KW-0597">Phosphoprotein</keyword>
<dbReference type="PANTHER" id="PTHR32071">
    <property type="entry name" value="TRANSCRIPTIONAL REGULATORY PROTEIN"/>
    <property type="match status" value="1"/>
</dbReference>
<dbReference type="Pfam" id="PF00072">
    <property type="entry name" value="Response_reg"/>
    <property type="match status" value="1"/>
</dbReference>
<dbReference type="Gene3D" id="1.10.10.60">
    <property type="entry name" value="Homeodomain-like"/>
    <property type="match status" value="1"/>
</dbReference>
<keyword evidence="2" id="KW-0067">ATP-binding</keyword>
<dbReference type="SMART" id="SM00382">
    <property type="entry name" value="AAA"/>
    <property type="match status" value="1"/>
</dbReference>
<evidence type="ECO:0000256" key="5">
    <source>
        <dbReference type="ARBA" id="ARBA00023163"/>
    </source>
</evidence>
<dbReference type="Gene3D" id="3.40.50.300">
    <property type="entry name" value="P-loop containing nucleotide triphosphate hydrolases"/>
    <property type="match status" value="1"/>
</dbReference>
<evidence type="ECO:0000259" key="8">
    <source>
        <dbReference type="PROSITE" id="PS50110"/>
    </source>
</evidence>
<accession>A0A2W7IFN0</accession>
<dbReference type="InterPro" id="IPR025944">
    <property type="entry name" value="Sigma_54_int_dom_CS"/>
</dbReference>
<feature type="modified residue" description="4-aspartylphosphate" evidence="6">
    <location>
        <position position="71"/>
    </location>
</feature>
<evidence type="ECO:0000256" key="1">
    <source>
        <dbReference type="ARBA" id="ARBA00022741"/>
    </source>
</evidence>
<dbReference type="InterPro" id="IPR011006">
    <property type="entry name" value="CheY-like_superfamily"/>
</dbReference>
<dbReference type="PROSITE" id="PS00675">
    <property type="entry name" value="SIGMA54_INTERACT_1"/>
    <property type="match status" value="1"/>
</dbReference>
<dbReference type="PROSITE" id="PS50110">
    <property type="entry name" value="RESPONSE_REGULATORY"/>
    <property type="match status" value="1"/>
</dbReference>
<evidence type="ECO:0000256" key="2">
    <source>
        <dbReference type="ARBA" id="ARBA00022840"/>
    </source>
</evidence>
<dbReference type="SMART" id="SM00448">
    <property type="entry name" value="REC"/>
    <property type="match status" value="1"/>
</dbReference>
<feature type="domain" description="Response regulatory" evidence="8">
    <location>
        <begin position="22"/>
        <end position="136"/>
    </location>
</feature>
<feature type="domain" description="Sigma-54 factor interaction" evidence="7">
    <location>
        <begin position="169"/>
        <end position="398"/>
    </location>
</feature>
<keyword evidence="4" id="KW-0238">DNA-binding</keyword>
<dbReference type="Gene3D" id="3.40.50.2300">
    <property type="match status" value="1"/>
</dbReference>
<dbReference type="Pfam" id="PF00158">
    <property type="entry name" value="Sigma54_activat"/>
    <property type="match status" value="1"/>
</dbReference>
<keyword evidence="1" id="KW-0547">Nucleotide-binding</keyword>
<evidence type="ECO:0000313" key="10">
    <source>
        <dbReference type="Proteomes" id="UP000249542"/>
    </source>
</evidence>
<dbReference type="InterPro" id="IPR025662">
    <property type="entry name" value="Sigma_54_int_dom_ATP-bd_1"/>
</dbReference>
<dbReference type="InterPro" id="IPR027417">
    <property type="entry name" value="P-loop_NTPase"/>
</dbReference>
<organism evidence="9 10">
    <name type="scientific">Mesonia algae</name>
    <dbReference type="NCBI Taxonomy" id="213248"/>
    <lineage>
        <taxon>Bacteria</taxon>
        <taxon>Pseudomonadati</taxon>
        <taxon>Bacteroidota</taxon>
        <taxon>Flavobacteriia</taxon>
        <taxon>Flavobacteriales</taxon>
        <taxon>Flavobacteriaceae</taxon>
        <taxon>Mesonia</taxon>
    </lineage>
</organism>
<dbReference type="FunFam" id="3.40.50.300:FF:000006">
    <property type="entry name" value="DNA-binding transcriptional regulator NtrC"/>
    <property type="match status" value="1"/>
</dbReference>